<keyword evidence="4 9" id="KW-0456">Lyase</keyword>
<dbReference type="CDD" id="cd06578">
    <property type="entry name" value="HemD"/>
    <property type="match status" value="1"/>
</dbReference>
<keyword evidence="12" id="KW-1185">Reference proteome</keyword>
<reference evidence="12" key="1">
    <citation type="journal article" date="2019" name="Int. J. Syst. Evol. Microbiol.">
        <title>The Global Catalogue of Microorganisms (GCM) 10K type strain sequencing project: providing services to taxonomists for standard genome sequencing and annotation.</title>
        <authorList>
            <consortium name="The Broad Institute Genomics Platform"/>
            <consortium name="The Broad Institute Genome Sequencing Center for Infectious Disease"/>
            <person name="Wu L."/>
            <person name="Ma J."/>
        </authorList>
    </citation>
    <scope>NUCLEOTIDE SEQUENCE [LARGE SCALE GENOMIC DNA]</scope>
    <source>
        <strain evidence="12">KCTC 23314</strain>
    </source>
</reference>
<feature type="domain" description="Tetrapyrrole biosynthesis uroporphyrinogen III synthase" evidence="10">
    <location>
        <begin position="17"/>
        <end position="234"/>
    </location>
</feature>
<gene>
    <name evidence="11" type="ORF">GCM10007320_10690</name>
</gene>
<comment type="similarity">
    <text evidence="2 9">Belongs to the uroporphyrinogen-III synthase family.</text>
</comment>
<protein>
    <recommendedName>
        <fullName evidence="7 9">Uroporphyrinogen-III synthase</fullName>
        <ecNumber evidence="3 9">4.2.1.75</ecNumber>
    </recommendedName>
</protein>
<dbReference type="Pfam" id="PF02602">
    <property type="entry name" value="HEM4"/>
    <property type="match status" value="1"/>
</dbReference>
<evidence type="ECO:0000256" key="8">
    <source>
        <dbReference type="ARBA" id="ARBA00048617"/>
    </source>
</evidence>
<dbReference type="RefSeq" id="WP_189685932.1">
    <property type="nucleotide sequence ID" value="NZ_BMYK01000003.1"/>
</dbReference>
<sequence length="253" mass="26602">MRVLVTRPQREALRWCAQLRDRGFAAEALPLIEIAPADPAPLAAAWARLADCRAAMFVSANAVQGFCAARPQGQAWPAQTAAWATGPGTARALREAGVPAHALVAPAADAPQFDSEALWQLVGQDPGLAGARVLIVRGTDADGRLAGRPWLADRLGAAGAQVQALAAYTRRPPSWDAATRAHAAAATDALWLFSSSDAVRHLQQLLPDADWHATRALATHGRIAEAARAAGFGRVDTVRPALEDVVASIESAR</sequence>
<organism evidence="11 12">
    <name type="scientific">Pseudorhodoferax aquiterrae</name>
    <dbReference type="NCBI Taxonomy" id="747304"/>
    <lineage>
        <taxon>Bacteria</taxon>
        <taxon>Pseudomonadati</taxon>
        <taxon>Pseudomonadota</taxon>
        <taxon>Betaproteobacteria</taxon>
        <taxon>Burkholderiales</taxon>
        <taxon>Comamonadaceae</taxon>
    </lineage>
</organism>
<dbReference type="PANTHER" id="PTHR38042:SF1">
    <property type="entry name" value="UROPORPHYRINOGEN-III SYNTHASE, CHLOROPLASTIC"/>
    <property type="match status" value="1"/>
</dbReference>
<dbReference type="Gene3D" id="3.40.50.10090">
    <property type="match status" value="2"/>
</dbReference>
<name>A0ABQ3FX08_9BURK</name>
<evidence type="ECO:0000256" key="3">
    <source>
        <dbReference type="ARBA" id="ARBA00013109"/>
    </source>
</evidence>
<accession>A0ABQ3FX08</accession>
<evidence type="ECO:0000256" key="7">
    <source>
        <dbReference type="ARBA" id="ARBA00040167"/>
    </source>
</evidence>
<evidence type="ECO:0000256" key="6">
    <source>
        <dbReference type="ARBA" id="ARBA00037589"/>
    </source>
</evidence>
<dbReference type="EC" id="4.2.1.75" evidence="3 9"/>
<keyword evidence="5 9" id="KW-0627">Porphyrin biosynthesis</keyword>
<evidence type="ECO:0000313" key="12">
    <source>
        <dbReference type="Proteomes" id="UP000626210"/>
    </source>
</evidence>
<comment type="pathway">
    <text evidence="1 9">Porphyrin-containing compound metabolism; protoporphyrin-IX biosynthesis; coproporphyrinogen-III from 5-aminolevulinate: step 3/4.</text>
</comment>
<dbReference type="SUPFAM" id="SSF69618">
    <property type="entry name" value="HemD-like"/>
    <property type="match status" value="1"/>
</dbReference>
<dbReference type="InterPro" id="IPR039793">
    <property type="entry name" value="UROS/Hem4"/>
</dbReference>
<evidence type="ECO:0000313" key="11">
    <source>
        <dbReference type="EMBL" id="GHC73990.1"/>
    </source>
</evidence>
<proteinExistence type="inferred from homology"/>
<dbReference type="PANTHER" id="PTHR38042">
    <property type="entry name" value="UROPORPHYRINOGEN-III SYNTHASE, CHLOROPLASTIC"/>
    <property type="match status" value="1"/>
</dbReference>
<evidence type="ECO:0000256" key="4">
    <source>
        <dbReference type="ARBA" id="ARBA00023239"/>
    </source>
</evidence>
<comment type="catalytic activity">
    <reaction evidence="8 9">
        <text>hydroxymethylbilane = uroporphyrinogen III + H2O</text>
        <dbReference type="Rhea" id="RHEA:18965"/>
        <dbReference type="ChEBI" id="CHEBI:15377"/>
        <dbReference type="ChEBI" id="CHEBI:57308"/>
        <dbReference type="ChEBI" id="CHEBI:57845"/>
        <dbReference type="EC" id="4.2.1.75"/>
    </reaction>
</comment>
<dbReference type="InterPro" id="IPR036108">
    <property type="entry name" value="4pyrrol_syn_uPrphyn_synt_sf"/>
</dbReference>
<dbReference type="InterPro" id="IPR003754">
    <property type="entry name" value="4pyrrol_synth_uPrphyn_synth"/>
</dbReference>
<evidence type="ECO:0000259" key="10">
    <source>
        <dbReference type="Pfam" id="PF02602"/>
    </source>
</evidence>
<dbReference type="EMBL" id="BMYK01000003">
    <property type="protein sequence ID" value="GHC73990.1"/>
    <property type="molecule type" value="Genomic_DNA"/>
</dbReference>
<evidence type="ECO:0000256" key="1">
    <source>
        <dbReference type="ARBA" id="ARBA00004772"/>
    </source>
</evidence>
<comment type="function">
    <text evidence="6 9">Catalyzes cyclization of the linear tetrapyrrole, hydroxymethylbilane, to the macrocyclic uroporphyrinogen III.</text>
</comment>
<comment type="caution">
    <text evidence="11">The sequence shown here is derived from an EMBL/GenBank/DDBJ whole genome shotgun (WGS) entry which is preliminary data.</text>
</comment>
<evidence type="ECO:0000256" key="5">
    <source>
        <dbReference type="ARBA" id="ARBA00023244"/>
    </source>
</evidence>
<dbReference type="Proteomes" id="UP000626210">
    <property type="component" value="Unassembled WGS sequence"/>
</dbReference>
<evidence type="ECO:0000256" key="9">
    <source>
        <dbReference type="RuleBase" id="RU366031"/>
    </source>
</evidence>
<evidence type="ECO:0000256" key="2">
    <source>
        <dbReference type="ARBA" id="ARBA00008133"/>
    </source>
</evidence>